<feature type="signal peptide" evidence="2">
    <location>
        <begin position="1"/>
        <end position="30"/>
    </location>
</feature>
<gene>
    <name evidence="3" type="ORF">HRUBRA_02234</name>
</gene>
<feature type="coiled-coil region" evidence="1">
    <location>
        <begin position="38"/>
        <end position="72"/>
    </location>
</feature>
<dbReference type="Proteomes" id="UP000029640">
    <property type="component" value="Unassembled WGS sequence"/>
</dbReference>
<keyword evidence="4" id="KW-1185">Reference proteome</keyword>
<evidence type="ECO:0000256" key="2">
    <source>
        <dbReference type="SAM" id="SignalP"/>
    </source>
</evidence>
<evidence type="ECO:0008006" key="5">
    <source>
        <dbReference type="Google" id="ProtNLM"/>
    </source>
</evidence>
<evidence type="ECO:0000256" key="1">
    <source>
        <dbReference type="SAM" id="Coils"/>
    </source>
</evidence>
<dbReference type="HOGENOM" id="CLU_036897_0_0_6"/>
<dbReference type="RefSeq" id="WP_201771590.1">
    <property type="nucleotide sequence ID" value="NZ_KN234773.1"/>
</dbReference>
<keyword evidence="1" id="KW-0175">Coiled coil</keyword>
<keyword evidence="2" id="KW-0732">Signal</keyword>
<reference evidence="3 4" key="1">
    <citation type="journal article" date="2014" name="Genome Announc.">
        <title>Genome Sequence of Gammaproteobacterial Pseudohaliea rubra Type Strain DSM 19751, Isolated from Coastal Seawater of the Mediterranean Sea.</title>
        <authorList>
            <person name="Spring S."/>
            <person name="Fiebig A."/>
            <person name="Riedel T."/>
            <person name="Goker M."/>
            <person name="Klenk H.P."/>
        </authorList>
    </citation>
    <scope>NUCLEOTIDE SEQUENCE [LARGE SCALE GENOMIC DNA]</scope>
    <source>
        <strain evidence="3 4">DSM 19751</strain>
    </source>
</reference>
<dbReference type="Gene3D" id="2.40.160.10">
    <property type="entry name" value="Porin"/>
    <property type="match status" value="1"/>
</dbReference>
<accession>A0A095WX58</accession>
<dbReference type="STRING" id="1265313.HRUBRA_02234"/>
<comment type="caution">
    <text evidence="3">The sequence shown here is derived from an EMBL/GenBank/DDBJ whole genome shotgun (WGS) entry which is preliminary data.</text>
</comment>
<name>A0A095WX58_9GAMM</name>
<feature type="chain" id="PRO_5001913735" description="Porin" evidence="2">
    <location>
        <begin position="31"/>
        <end position="522"/>
    </location>
</feature>
<dbReference type="AlphaFoldDB" id="A0A095WX58"/>
<dbReference type="InterPro" id="IPR023614">
    <property type="entry name" value="Porin_dom_sf"/>
</dbReference>
<organism evidence="3 4">
    <name type="scientific">Pseudohaliea rubra DSM 19751</name>
    <dbReference type="NCBI Taxonomy" id="1265313"/>
    <lineage>
        <taxon>Bacteria</taxon>
        <taxon>Pseudomonadati</taxon>
        <taxon>Pseudomonadota</taxon>
        <taxon>Gammaproteobacteria</taxon>
        <taxon>Cellvibrionales</taxon>
        <taxon>Halieaceae</taxon>
        <taxon>Pseudohaliea</taxon>
    </lineage>
</organism>
<proteinExistence type="predicted"/>
<dbReference type="PATRIC" id="fig|1265313.6.peg.2204"/>
<dbReference type="eggNOG" id="COG3515">
    <property type="taxonomic scope" value="Bacteria"/>
</dbReference>
<dbReference type="EMBL" id="AUVB01000063">
    <property type="protein sequence ID" value="KGE03194.1"/>
    <property type="molecule type" value="Genomic_DNA"/>
</dbReference>
<evidence type="ECO:0000313" key="3">
    <source>
        <dbReference type="EMBL" id="KGE03194.1"/>
    </source>
</evidence>
<evidence type="ECO:0000313" key="4">
    <source>
        <dbReference type="Proteomes" id="UP000029640"/>
    </source>
</evidence>
<protein>
    <recommendedName>
        <fullName evidence="5">Porin</fullName>
    </recommendedName>
</protein>
<sequence>MLLRPQQQRRPAQRLLALAAAPLLACSVSAADETLPHAQRILDRLEALERRQQVLESELAERDARIRELESRAGGRERTAGRQLEELPVAPGAVPGDTVATRSASALNAGLRTPPAMDTGSGDSGYGVFQPGGQGFKLVDTPQGDLNFSAWAYVRYLNQQDLDDSYVDAFGRERTIDQRNDFQLNKINLYFKGWLFDPAFRYNFYSWTSNANQGDPASVVIAGNLSYEFSPELDVGMGIGGLPGTRSVRGTFPFWNKVDNRTIADEFFRPSYTSGLWAAGAFENNLNYRVMIGNNLSQVGINADQLDDELNTVSGALWWTPQGEYGPAGGYGDFEHHEEPVTTFGVHFTHSREDRQTQPGTEAIENAQLRLSDGTLLFQPGAFATDGQVNRATYRMAAVDAGYKYRGWSLEGEYYWRVIDSLSTVGDTPVNDLFDHGFQLQLGSMLLPRKLQAYAAGSKVFGEYGNPWDLAVGLNWYPKECRLFRVNTELLYLNDSPVGYSSVPFALGGNGVVLHTNLELMF</sequence>